<evidence type="ECO:0000256" key="1">
    <source>
        <dbReference type="PROSITE-ProRule" id="PRU00042"/>
    </source>
</evidence>
<evidence type="ECO:0000313" key="4">
    <source>
        <dbReference type="EMBL" id="KAK8787575.1"/>
    </source>
</evidence>
<dbReference type="SMART" id="SM00355">
    <property type="entry name" value="ZnF_C2H2"/>
    <property type="match status" value="3"/>
</dbReference>
<comment type="caution">
    <text evidence="4">The sequence shown here is derived from an EMBL/GenBank/DDBJ whole genome shotgun (WGS) entry which is preliminary data.</text>
</comment>
<sequence>MQMHQHYDLLLENASAAGDEGPCPLAGAMAAGTDNGSYDDTMHKQNNVATSSEESPFEKEDKQLHDANVMHRCTLCNHAEMLPLDYFRHMSLGHGVKYFCGHCEKFYKQKKPVVLHHKRCHSGLQLLVRSYEDNKLKDITLQIQLDQGNGVQDDAEIKSVDVVSATKPVARVDCRHITSLSTALHYSRSKKRDLLTSCAKDGDQDIHCKERINLERFGNLELIPVGKKNVTSDKQKIQDCPGSLGTTKQPHKPSETKQLDQANTSSTVDVQCIHGDKIGTELLGGRKSLHSGPAGCRGKPLKEDEEKAQQPTNDCKPLYCCGHCMKHYKLLKPLITHQKSVHPELKIAVKMLDMSKLDDVTSDVMEKNYKEVCTATDAKSGRCISAQEDTSCRSFRFLKSHVRYAHVAEVRSQRVRPLPAAAGTATSTAASAAGAGSVPVPVLGQDEAEKSGDTFAHFEADCDAGGRLTDAGKHHILY</sequence>
<evidence type="ECO:0000313" key="5">
    <source>
        <dbReference type="Proteomes" id="UP001321473"/>
    </source>
</evidence>
<dbReference type="AlphaFoldDB" id="A0AAQ4FLF6"/>
<accession>A0AAQ4FLF6</accession>
<dbReference type="GO" id="GO:0008270">
    <property type="term" value="F:zinc ion binding"/>
    <property type="evidence" value="ECO:0007669"/>
    <property type="project" value="UniProtKB-KW"/>
</dbReference>
<feature type="domain" description="C2H2-type" evidence="3">
    <location>
        <begin position="98"/>
        <end position="126"/>
    </location>
</feature>
<protein>
    <recommendedName>
        <fullName evidence="3">C2H2-type domain-containing protein</fullName>
    </recommendedName>
</protein>
<keyword evidence="1" id="KW-0863">Zinc-finger</keyword>
<feature type="region of interest" description="Disordered" evidence="2">
    <location>
        <begin position="234"/>
        <end position="263"/>
    </location>
</feature>
<dbReference type="Proteomes" id="UP001321473">
    <property type="component" value="Unassembled WGS sequence"/>
</dbReference>
<evidence type="ECO:0000256" key="2">
    <source>
        <dbReference type="SAM" id="MobiDB-lite"/>
    </source>
</evidence>
<proteinExistence type="predicted"/>
<keyword evidence="1" id="KW-0862">Zinc</keyword>
<dbReference type="EMBL" id="JARKHS020001694">
    <property type="protein sequence ID" value="KAK8787575.1"/>
    <property type="molecule type" value="Genomic_DNA"/>
</dbReference>
<reference evidence="4 5" key="1">
    <citation type="journal article" date="2023" name="Arcadia Sci">
        <title>De novo assembly of a long-read Amblyomma americanum tick genome.</title>
        <authorList>
            <person name="Chou S."/>
            <person name="Poskanzer K.E."/>
            <person name="Rollins M."/>
            <person name="Thuy-Boun P.S."/>
        </authorList>
    </citation>
    <scope>NUCLEOTIDE SEQUENCE [LARGE SCALE GENOMIC DNA]</scope>
    <source>
        <strain evidence="4">F_SG_1</strain>
        <tissue evidence="4">Salivary glands</tissue>
    </source>
</reference>
<feature type="region of interest" description="Disordered" evidence="2">
    <location>
        <begin position="34"/>
        <end position="59"/>
    </location>
</feature>
<dbReference type="InterPro" id="IPR013087">
    <property type="entry name" value="Znf_C2H2_type"/>
</dbReference>
<feature type="compositionally biased region" description="Polar residues" evidence="2">
    <location>
        <begin position="34"/>
        <end position="54"/>
    </location>
</feature>
<keyword evidence="1" id="KW-0479">Metal-binding</keyword>
<dbReference type="PROSITE" id="PS00028">
    <property type="entry name" value="ZINC_FINGER_C2H2_1"/>
    <property type="match status" value="2"/>
</dbReference>
<dbReference type="PROSITE" id="PS50157">
    <property type="entry name" value="ZINC_FINGER_C2H2_2"/>
    <property type="match status" value="2"/>
</dbReference>
<feature type="region of interest" description="Disordered" evidence="2">
    <location>
        <begin position="289"/>
        <end position="308"/>
    </location>
</feature>
<gene>
    <name evidence="4" type="ORF">V5799_022649</name>
</gene>
<name>A0AAQ4FLF6_AMBAM</name>
<organism evidence="4 5">
    <name type="scientific">Amblyomma americanum</name>
    <name type="common">Lone star tick</name>
    <dbReference type="NCBI Taxonomy" id="6943"/>
    <lineage>
        <taxon>Eukaryota</taxon>
        <taxon>Metazoa</taxon>
        <taxon>Ecdysozoa</taxon>
        <taxon>Arthropoda</taxon>
        <taxon>Chelicerata</taxon>
        <taxon>Arachnida</taxon>
        <taxon>Acari</taxon>
        <taxon>Parasitiformes</taxon>
        <taxon>Ixodida</taxon>
        <taxon>Ixodoidea</taxon>
        <taxon>Ixodidae</taxon>
        <taxon>Amblyomminae</taxon>
        <taxon>Amblyomma</taxon>
    </lineage>
</organism>
<feature type="domain" description="C2H2-type" evidence="3">
    <location>
        <begin position="319"/>
        <end position="347"/>
    </location>
</feature>
<evidence type="ECO:0000259" key="3">
    <source>
        <dbReference type="PROSITE" id="PS50157"/>
    </source>
</evidence>
<keyword evidence="5" id="KW-1185">Reference proteome</keyword>